<evidence type="ECO:0008006" key="2">
    <source>
        <dbReference type="Google" id="ProtNLM"/>
    </source>
</evidence>
<name>A0A1B2EXC7_9HYPH</name>
<organism evidence="1">
    <name type="scientific">Microvirga ossetica</name>
    <dbReference type="NCBI Taxonomy" id="1882682"/>
    <lineage>
        <taxon>Bacteria</taxon>
        <taxon>Pseudomonadati</taxon>
        <taxon>Pseudomonadota</taxon>
        <taxon>Alphaproteobacteria</taxon>
        <taxon>Hyphomicrobiales</taxon>
        <taxon>Methylobacteriaceae</taxon>
        <taxon>Microvirga</taxon>
    </lineage>
</organism>
<evidence type="ECO:0000313" key="1">
    <source>
        <dbReference type="EMBL" id="ANY84582.1"/>
    </source>
</evidence>
<gene>
    <name evidence="1" type="ORF">BB934_41080</name>
</gene>
<geneLocation type="plasmid" evidence="1">
    <name>unnamed2</name>
</geneLocation>
<dbReference type="RefSeq" id="WP_099515451.1">
    <property type="nucleotide sequence ID" value="NZ_CP016619.1"/>
</dbReference>
<sequence length="89" mass="9824">MRISAVLGIYQALRVLCEGTDDVRDWLTGSYNGSIFQGRAPLAVITSGSLDDLLNVRRFLEAGMQGLYLEPDENDTGLAPIHDEDIVWV</sequence>
<dbReference type="AlphaFoldDB" id="A0A1B2EXC7"/>
<dbReference type="KEGG" id="moc:BB934_41080"/>
<dbReference type="EMBL" id="CP016619">
    <property type="protein sequence ID" value="ANY84582.1"/>
    <property type="molecule type" value="Genomic_DNA"/>
</dbReference>
<reference evidence="1" key="1">
    <citation type="submission" date="2016-07" db="EMBL/GenBank/DDBJ databases">
        <title>Microvirga ossetica sp. nov. a new species of rhizobia isolated from root nodules of the legume species Vicia alpestris Steven originated from North Ossetia region in the Caucasus.</title>
        <authorList>
            <person name="Safronova V.I."/>
            <person name="Kuznetsova I.G."/>
            <person name="Sazanova A.L."/>
            <person name="Belimov A."/>
            <person name="Andronov E."/>
            <person name="Osledkin Y.S."/>
            <person name="Onishchuk O.P."/>
            <person name="Kurchak O.N."/>
            <person name="Shaposhnikov A.I."/>
            <person name="Willems A."/>
            <person name="Tikhonovich I.A."/>
        </authorList>
    </citation>
    <scope>NUCLEOTIDE SEQUENCE [LARGE SCALE GENOMIC DNA]</scope>
    <source>
        <strain evidence="1">V5/3M</strain>
        <plasmid evidence="1">unnamed2</plasmid>
    </source>
</reference>
<dbReference type="OrthoDB" id="8020789at2"/>
<protein>
    <recommendedName>
        <fullName evidence="2">Antitoxin Xre/MbcA/ParS-like toxin-binding domain-containing protein</fullName>
    </recommendedName>
</protein>
<keyword evidence="1" id="KW-0614">Plasmid</keyword>
<accession>A0A1B2EXC7</accession>
<proteinExistence type="predicted"/>